<reference evidence="1 2" key="1">
    <citation type="journal article" date="2022" name="Nat. Ecol. Evol.">
        <title>A masculinizing supergene underlies an exaggerated male reproductive morph in a spider.</title>
        <authorList>
            <person name="Hendrickx F."/>
            <person name="De Corte Z."/>
            <person name="Sonet G."/>
            <person name="Van Belleghem S.M."/>
            <person name="Kostlbacher S."/>
            <person name="Vangestel C."/>
        </authorList>
    </citation>
    <scope>NUCLEOTIDE SEQUENCE [LARGE SCALE GENOMIC DNA]</scope>
    <source>
        <strain evidence="1">W744_W776</strain>
    </source>
</reference>
<organism evidence="1 2">
    <name type="scientific">Oedothorax gibbosus</name>
    <dbReference type="NCBI Taxonomy" id="931172"/>
    <lineage>
        <taxon>Eukaryota</taxon>
        <taxon>Metazoa</taxon>
        <taxon>Ecdysozoa</taxon>
        <taxon>Arthropoda</taxon>
        <taxon>Chelicerata</taxon>
        <taxon>Arachnida</taxon>
        <taxon>Araneae</taxon>
        <taxon>Araneomorphae</taxon>
        <taxon>Entelegynae</taxon>
        <taxon>Araneoidea</taxon>
        <taxon>Linyphiidae</taxon>
        <taxon>Erigoninae</taxon>
        <taxon>Oedothorax</taxon>
    </lineage>
</organism>
<gene>
    <name evidence="1" type="ORF">JTE90_009910</name>
</gene>
<keyword evidence="2" id="KW-1185">Reference proteome</keyword>
<comment type="caution">
    <text evidence="1">The sequence shown here is derived from an EMBL/GenBank/DDBJ whole genome shotgun (WGS) entry which is preliminary data.</text>
</comment>
<sequence>MEDAKTVTTPMDPNQKLTTEMCPKNNAERSEVGDFPYQSFIGSLMYLSVATRPQTSHTAWISSANSTTILESFIGKQRKESSDT</sequence>
<proteinExistence type="predicted"/>
<name>A0AAV6UX48_9ARAC</name>
<dbReference type="EMBL" id="JAFNEN010000251">
    <property type="protein sequence ID" value="KAG8188036.1"/>
    <property type="molecule type" value="Genomic_DNA"/>
</dbReference>
<protein>
    <submittedName>
        <fullName evidence="1">Uncharacterized protein</fullName>
    </submittedName>
</protein>
<accession>A0AAV6UX48</accession>
<evidence type="ECO:0000313" key="1">
    <source>
        <dbReference type="EMBL" id="KAG8188036.1"/>
    </source>
</evidence>
<dbReference type="Proteomes" id="UP000827092">
    <property type="component" value="Unassembled WGS sequence"/>
</dbReference>
<evidence type="ECO:0000313" key="2">
    <source>
        <dbReference type="Proteomes" id="UP000827092"/>
    </source>
</evidence>
<dbReference type="AlphaFoldDB" id="A0AAV6UX48"/>